<dbReference type="GO" id="GO:0008270">
    <property type="term" value="F:zinc ion binding"/>
    <property type="evidence" value="ECO:0007669"/>
    <property type="project" value="UniProtKB-KW"/>
</dbReference>
<dbReference type="PANTHER" id="PTHR12628:SF10">
    <property type="entry name" value="HOMEOBOX DOMAIN-CONTAINING PROTEIN"/>
    <property type="match status" value="1"/>
</dbReference>
<keyword evidence="7 11" id="KW-0238">DNA-binding</keyword>
<comment type="similarity">
    <text evidence="2">Belongs to the PHD-associated homeobox family.</text>
</comment>
<evidence type="ECO:0008006" key="19">
    <source>
        <dbReference type="Google" id="ProtNLM"/>
    </source>
</evidence>
<dbReference type="SMART" id="SM00389">
    <property type="entry name" value="HOX"/>
    <property type="match status" value="1"/>
</dbReference>
<dbReference type="AlphaFoldDB" id="A0AAN7J7A9"/>
<reference evidence="17 18" key="1">
    <citation type="journal article" date="2023" name="G3 (Bethesda)">
        <title>A haplotype-resolved chromosome-scale genome for Quercus rubra L. provides insights into the genetics of adaptive traits for red oak species.</title>
        <authorList>
            <person name="Kapoor B."/>
            <person name="Jenkins J."/>
            <person name="Schmutz J."/>
            <person name="Zhebentyayeva T."/>
            <person name="Kuelheim C."/>
            <person name="Coggeshall M."/>
            <person name="Heim C."/>
            <person name="Lasky J.R."/>
            <person name="Leites L."/>
            <person name="Islam-Faridi N."/>
            <person name="Romero-Severson J."/>
            <person name="DeLeo V.L."/>
            <person name="Lucas S.M."/>
            <person name="Lazic D."/>
            <person name="Gailing O."/>
            <person name="Carlson J."/>
            <person name="Staton M."/>
        </authorList>
    </citation>
    <scope>NUCLEOTIDE SEQUENCE [LARGE SCALE GENOMIC DNA]</scope>
    <source>
        <strain evidence="17">Pseudo-F2</strain>
    </source>
</reference>
<evidence type="ECO:0000256" key="9">
    <source>
        <dbReference type="ARBA" id="ARBA00023163"/>
    </source>
</evidence>
<dbReference type="InterPro" id="IPR045876">
    <property type="entry name" value="PRHA-like_PHD-finger"/>
</dbReference>
<keyword evidence="10 11" id="KW-0539">Nucleus</keyword>
<dbReference type="Pfam" id="PF00046">
    <property type="entry name" value="Homeodomain"/>
    <property type="match status" value="1"/>
</dbReference>
<evidence type="ECO:0000256" key="8">
    <source>
        <dbReference type="ARBA" id="ARBA00023155"/>
    </source>
</evidence>
<dbReference type="InterPro" id="IPR013083">
    <property type="entry name" value="Znf_RING/FYVE/PHD"/>
</dbReference>
<feature type="region of interest" description="Disordered" evidence="14">
    <location>
        <begin position="345"/>
        <end position="399"/>
    </location>
</feature>
<evidence type="ECO:0000259" key="15">
    <source>
        <dbReference type="PROSITE" id="PS50016"/>
    </source>
</evidence>
<dbReference type="Gene3D" id="3.30.40.10">
    <property type="entry name" value="Zinc/RING finger domain, C3HC4 (zinc finger)"/>
    <property type="match status" value="1"/>
</dbReference>
<keyword evidence="8 11" id="KW-0371">Homeobox</keyword>
<evidence type="ECO:0000256" key="10">
    <source>
        <dbReference type="ARBA" id="ARBA00023242"/>
    </source>
</evidence>
<feature type="compositionally biased region" description="Low complexity" evidence="14">
    <location>
        <begin position="390"/>
        <end position="399"/>
    </location>
</feature>
<dbReference type="SUPFAM" id="SSF46689">
    <property type="entry name" value="Homeodomain-like"/>
    <property type="match status" value="1"/>
</dbReference>
<sequence>MNVSFIALQVVDLFQQPYSSFSAHTSKLDMHGTAKKLTFQESSRSCYSKTESGSKLIASFKLKKGSKISNGKKHKPKSKSHVNTVGSNLSKRTVTEYVSRAPKNDSISRKFVSKKILHKALDTKSSKKQSSLKLQGGNGKNADGEVKITNLKKRKKRRQKDTVELDEASRLKRRTRYLLIKMKLEQNLIDAYSGEGWKGQSREKIKPEKELQRAKKQILKCKLGIRDAIRQLDSLSSEGCIEDSVIAPDGSVYHEHIFCAKCKLREAFPDNDIILCDGTCNCAFHQKCLDPPLDTDNIPPGDQGWFCKFCECKMEILEAMNAHLGTHFSMNSIWQDIFKEEAAFPDGGNALLDPAEEWPSDDSDDDDYNPERRENSCTISGAEADENASDDTSSSTSLSWSLDGEVFSGKESMGCENHFANTSLDSDESTEGEIICGPRQRRTVDYKKLYDKLRQVFAENELPPRAVKEDLSKELGLDPEKVSKWFKNARYLALKSRKGEIGTQLHSFKESRLENVEKSATNVEASEGTSAEIMVHMPKNIKNQRKRLKSLTGTSKKKQHIRSSLGSPSNGDKDILEFSDDVSLKKLLKARTKERKRINVMAGGGGCQVAEMEMERLCEVKDRLETIKQKLLRLQNDKAKNSDRCHLFQLNVIYVPVAELREKV</sequence>
<keyword evidence="6" id="KW-0805">Transcription regulation</keyword>
<evidence type="ECO:0000256" key="7">
    <source>
        <dbReference type="ARBA" id="ARBA00023125"/>
    </source>
</evidence>
<dbReference type="InterPro" id="IPR001965">
    <property type="entry name" value="Znf_PHD"/>
</dbReference>
<evidence type="ECO:0000256" key="12">
    <source>
        <dbReference type="PROSITE-ProRule" id="PRU00146"/>
    </source>
</evidence>
<evidence type="ECO:0000256" key="13">
    <source>
        <dbReference type="RuleBase" id="RU000682"/>
    </source>
</evidence>
<dbReference type="GO" id="GO:0006355">
    <property type="term" value="P:regulation of DNA-templated transcription"/>
    <property type="evidence" value="ECO:0007669"/>
    <property type="project" value="UniProtKB-ARBA"/>
</dbReference>
<protein>
    <recommendedName>
        <fullName evidence="19">Pathogenesis-related homeodomain protein</fullName>
    </recommendedName>
</protein>
<evidence type="ECO:0000256" key="4">
    <source>
        <dbReference type="ARBA" id="ARBA00022771"/>
    </source>
</evidence>
<dbReference type="SMART" id="SM00249">
    <property type="entry name" value="PHD"/>
    <property type="match status" value="1"/>
</dbReference>
<dbReference type="Gene3D" id="1.10.10.60">
    <property type="entry name" value="Homeodomain-like"/>
    <property type="match status" value="1"/>
</dbReference>
<feature type="region of interest" description="Disordered" evidence="14">
    <location>
        <begin position="122"/>
        <end position="144"/>
    </location>
</feature>
<dbReference type="FunFam" id="3.30.40.10:FF:000270">
    <property type="entry name" value="pathogenesis-related homeodomain protein-like"/>
    <property type="match status" value="1"/>
</dbReference>
<dbReference type="InterPro" id="IPR001356">
    <property type="entry name" value="HD"/>
</dbReference>
<dbReference type="CDD" id="cd00086">
    <property type="entry name" value="homeodomain"/>
    <property type="match status" value="1"/>
</dbReference>
<evidence type="ECO:0000313" key="18">
    <source>
        <dbReference type="Proteomes" id="UP001324115"/>
    </source>
</evidence>
<dbReference type="PANTHER" id="PTHR12628">
    <property type="entry name" value="POLYCOMB-LIKE TRANSCRIPTION FACTOR"/>
    <property type="match status" value="1"/>
</dbReference>
<gene>
    <name evidence="17" type="ORF">RGQ29_011162</name>
</gene>
<feature type="compositionally biased region" description="Basic residues" evidence="14">
    <location>
        <begin position="549"/>
        <end position="561"/>
    </location>
</feature>
<dbReference type="SUPFAM" id="SSF57903">
    <property type="entry name" value="FYVE/PHD zinc finger"/>
    <property type="match status" value="1"/>
</dbReference>
<comment type="subcellular location">
    <subcellularLocation>
        <location evidence="1 11 13">Nucleus</location>
    </subcellularLocation>
</comment>
<dbReference type="Proteomes" id="UP001324115">
    <property type="component" value="Unassembled WGS sequence"/>
</dbReference>
<feature type="domain" description="PHD-type" evidence="15">
    <location>
        <begin position="256"/>
        <end position="313"/>
    </location>
</feature>
<dbReference type="PROSITE" id="PS50016">
    <property type="entry name" value="ZF_PHD_2"/>
    <property type="match status" value="1"/>
</dbReference>
<keyword evidence="5" id="KW-0862">Zinc</keyword>
<keyword evidence="18" id="KW-1185">Reference proteome</keyword>
<feature type="compositionally biased region" description="Acidic residues" evidence="14">
    <location>
        <begin position="354"/>
        <end position="368"/>
    </location>
</feature>
<feature type="DNA-binding region" description="Homeobox" evidence="11">
    <location>
        <begin position="438"/>
        <end position="497"/>
    </location>
</feature>
<dbReference type="GO" id="GO:0005634">
    <property type="term" value="C:nucleus"/>
    <property type="evidence" value="ECO:0007669"/>
    <property type="project" value="UniProtKB-SubCell"/>
</dbReference>
<organism evidence="17 18">
    <name type="scientific">Quercus rubra</name>
    <name type="common">Northern red oak</name>
    <name type="synonym">Quercus borealis</name>
    <dbReference type="NCBI Taxonomy" id="3512"/>
    <lineage>
        <taxon>Eukaryota</taxon>
        <taxon>Viridiplantae</taxon>
        <taxon>Streptophyta</taxon>
        <taxon>Embryophyta</taxon>
        <taxon>Tracheophyta</taxon>
        <taxon>Spermatophyta</taxon>
        <taxon>Magnoliopsida</taxon>
        <taxon>eudicotyledons</taxon>
        <taxon>Gunneridae</taxon>
        <taxon>Pentapetalae</taxon>
        <taxon>rosids</taxon>
        <taxon>fabids</taxon>
        <taxon>Fagales</taxon>
        <taxon>Fagaceae</taxon>
        <taxon>Quercus</taxon>
    </lineage>
</organism>
<evidence type="ECO:0000256" key="5">
    <source>
        <dbReference type="ARBA" id="ARBA00022833"/>
    </source>
</evidence>
<comment type="caution">
    <text evidence="17">The sequence shown here is derived from an EMBL/GenBank/DDBJ whole genome shotgun (WGS) entry which is preliminary data.</text>
</comment>
<dbReference type="CDD" id="cd15504">
    <property type="entry name" value="PHD_PRHA_like"/>
    <property type="match status" value="1"/>
</dbReference>
<dbReference type="EMBL" id="JAXUIC010000002">
    <property type="protein sequence ID" value="KAK4601959.1"/>
    <property type="molecule type" value="Genomic_DNA"/>
</dbReference>
<evidence type="ECO:0000256" key="6">
    <source>
        <dbReference type="ARBA" id="ARBA00023015"/>
    </source>
</evidence>
<evidence type="ECO:0000313" key="17">
    <source>
        <dbReference type="EMBL" id="KAK4601959.1"/>
    </source>
</evidence>
<dbReference type="InterPro" id="IPR019787">
    <property type="entry name" value="Znf_PHD-finger"/>
</dbReference>
<feature type="region of interest" description="Disordered" evidence="14">
    <location>
        <begin position="66"/>
        <end position="87"/>
    </location>
</feature>
<dbReference type="GO" id="GO:0010557">
    <property type="term" value="P:positive regulation of macromolecule biosynthetic process"/>
    <property type="evidence" value="ECO:0007669"/>
    <property type="project" value="UniProtKB-ARBA"/>
</dbReference>
<feature type="domain" description="Homeobox" evidence="16">
    <location>
        <begin position="436"/>
        <end position="496"/>
    </location>
</feature>
<evidence type="ECO:0000256" key="1">
    <source>
        <dbReference type="ARBA" id="ARBA00004123"/>
    </source>
</evidence>
<feature type="region of interest" description="Disordered" evidence="14">
    <location>
        <begin position="549"/>
        <end position="568"/>
    </location>
</feature>
<proteinExistence type="inferred from homology"/>
<evidence type="ECO:0000256" key="14">
    <source>
        <dbReference type="SAM" id="MobiDB-lite"/>
    </source>
</evidence>
<feature type="compositionally biased region" description="Basic residues" evidence="14">
    <location>
        <begin position="66"/>
        <end position="80"/>
    </location>
</feature>
<dbReference type="GO" id="GO:0045814">
    <property type="term" value="P:negative regulation of gene expression, epigenetic"/>
    <property type="evidence" value="ECO:0007669"/>
    <property type="project" value="TreeGrafter"/>
</dbReference>
<dbReference type="PROSITE" id="PS01359">
    <property type="entry name" value="ZF_PHD_1"/>
    <property type="match status" value="1"/>
</dbReference>
<dbReference type="InterPro" id="IPR019786">
    <property type="entry name" value="Zinc_finger_PHD-type_CS"/>
</dbReference>
<dbReference type="GO" id="GO:0043565">
    <property type="term" value="F:sequence-specific DNA binding"/>
    <property type="evidence" value="ECO:0007669"/>
    <property type="project" value="UniProtKB-ARBA"/>
</dbReference>
<dbReference type="InterPro" id="IPR011011">
    <property type="entry name" value="Znf_FYVE_PHD"/>
</dbReference>
<dbReference type="GO" id="GO:0003682">
    <property type="term" value="F:chromatin binding"/>
    <property type="evidence" value="ECO:0007669"/>
    <property type="project" value="TreeGrafter"/>
</dbReference>
<dbReference type="Pfam" id="PF00628">
    <property type="entry name" value="PHD"/>
    <property type="match status" value="1"/>
</dbReference>
<keyword evidence="3" id="KW-0479">Metal-binding</keyword>
<evidence type="ECO:0000256" key="3">
    <source>
        <dbReference type="ARBA" id="ARBA00022723"/>
    </source>
</evidence>
<keyword evidence="4 12" id="KW-0863">Zinc-finger</keyword>
<keyword evidence="9" id="KW-0804">Transcription</keyword>
<name>A0AAN7J7A9_QUERU</name>
<dbReference type="InterPro" id="IPR009057">
    <property type="entry name" value="Homeodomain-like_sf"/>
</dbReference>
<accession>A0AAN7J7A9</accession>
<dbReference type="PROSITE" id="PS50071">
    <property type="entry name" value="HOMEOBOX_2"/>
    <property type="match status" value="1"/>
</dbReference>
<evidence type="ECO:0000259" key="16">
    <source>
        <dbReference type="PROSITE" id="PS50071"/>
    </source>
</evidence>
<evidence type="ECO:0000256" key="11">
    <source>
        <dbReference type="PROSITE-ProRule" id="PRU00108"/>
    </source>
</evidence>
<evidence type="ECO:0000256" key="2">
    <source>
        <dbReference type="ARBA" id="ARBA00007427"/>
    </source>
</evidence>